<dbReference type="Proteomes" id="UP000282084">
    <property type="component" value="Unassembled WGS sequence"/>
</dbReference>
<dbReference type="PANTHER" id="PTHR36837">
    <property type="entry name" value="POLY(3-HYDROXYALKANOATE) POLYMERASE SUBUNIT PHAC"/>
    <property type="match status" value="1"/>
</dbReference>
<gene>
    <name evidence="6" type="ORF">C8E97_6032</name>
</gene>
<evidence type="ECO:0000259" key="5">
    <source>
        <dbReference type="Pfam" id="PF07167"/>
    </source>
</evidence>
<dbReference type="SUPFAM" id="SSF53474">
    <property type="entry name" value="alpha/beta-Hydrolases"/>
    <property type="match status" value="1"/>
</dbReference>
<sequence>MSPYSGNPFSPDSLPDRGRRCAAVIRRSVSEYRASVAAIGSGPDADDRRFDDPAWDSAGYRWLLRAYFTWRRLVLAAAEVPFLPARHRSEARFCAQVLTEAAVPTNSLPGNPAALRRAVATRGASLARGAGNFLDDLAHRRGRPAKMPPGSYAVGEDLAVTPGRVVHRDDLVEVLQYEARTAEVREVPLLLVPAWVNKYYIYDLAPGRSLVEWAVRQGYTVFAISQRTPLPHHTDVGLDEYFRRVPLRALDVVREITGSARVHLVGVCAGGMLAAATAAWLAAGGDQCVATLTLLVSALDQASPDDGDGSGSEARARALTRLLSNREGLVDGGRLGLLFDLLRSRDTVWRPLAAGWLLGERPKPFDIVAWSEDWVDVPSVLFGQTLRIAMDNALVRGRLRLAGRLLDLSSVKQRTFAVAGVRDHIVPWGTVYRGLRHLGGEVAFHLVPSGHVGSVVNPPRPTAAYRTGSGRLPADPEEWLAAAASHQESWWTAWARWLSTQSGPLVPARATGSARHPAGSPAPGHHVLAR</sequence>
<keyword evidence="1" id="KW-0808">Transferase</keyword>
<dbReference type="InterPro" id="IPR000073">
    <property type="entry name" value="AB_hydrolase_1"/>
</dbReference>
<dbReference type="InterPro" id="IPR010941">
    <property type="entry name" value="PhaC_N"/>
</dbReference>
<evidence type="ECO:0000313" key="6">
    <source>
        <dbReference type="EMBL" id="RKT57314.1"/>
    </source>
</evidence>
<evidence type="ECO:0000313" key="7">
    <source>
        <dbReference type="Proteomes" id="UP000282084"/>
    </source>
</evidence>
<proteinExistence type="predicted"/>
<organism evidence="6 7">
    <name type="scientific">Saccharothrix australiensis</name>
    <dbReference type="NCBI Taxonomy" id="2072"/>
    <lineage>
        <taxon>Bacteria</taxon>
        <taxon>Bacillati</taxon>
        <taxon>Actinomycetota</taxon>
        <taxon>Actinomycetes</taxon>
        <taxon>Pseudonocardiales</taxon>
        <taxon>Pseudonocardiaceae</taxon>
        <taxon>Saccharothrix</taxon>
    </lineage>
</organism>
<dbReference type="Pfam" id="PF07167">
    <property type="entry name" value="PhaC_N"/>
    <property type="match status" value="1"/>
</dbReference>
<keyword evidence="7" id="KW-1185">Reference proteome</keyword>
<dbReference type="GO" id="GO:0016746">
    <property type="term" value="F:acyltransferase activity"/>
    <property type="evidence" value="ECO:0007669"/>
    <property type="project" value="UniProtKB-KW"/>
</dbReference>
<dbReference type="Pfam" id="PF00561">
    <property type="entry name" value="Abhydrolase_1"/>
    <property type="match status" value="1"/>
</dbReference>
<name>A0A495W7Q7_9PSEU</name>
<comment type="caution">
    <text evidence="6">The sequence shown here is derived from an EMBL/GenBank/DDBJ whole genome shotgun (WGS) entry which is preliminary data.</text>
</comment>
<protein>
    <submittedName>
        <fullName evidence="6">Polyhydroxyalkanoate synthase</fullName>
    </submittedName>
</protein>
<dbReference type="RefSeq" id="WP_170212033.1">
    <property type="nucleotide sequence ID" value="NZ_RBXO01000001.1"/>
</dbReference>
<dbReference type="GO" id="GO:0042619">
    <property type="term" value="P:poly-hydroxybutyrate biosynthetic process"/>
    <property type="evidence" value="ECO:0007669"/>
    <property type="project" value="InterPro"/>
</dbReference>
<evidence type="ECO:0000259" key="4">
    <source>
        <dbReference type="Pfam" id="PF00561"/>
    </source>
</evidence>
<dbReference type="Gene3D" id="3.40.50.1820">
    <property type="entry name" value="alpha/beta hydrolase"/>
    <property type="match status" value="1"/>
</dbReference>
<evidence type="ECO:0000256" key="2">
    <source>
        <dbReference type="ARBA" id="ARBA00023315"/>
    </source>
</evidence>
<evidence type="ECO:0000256" key="3">
    <source>
        <dbReference type="SAM" id="MobiDB-lite"/>
    </source>
</evidence>
<feature type="region of interest" description="Disordered" evidence="3">
    <location>
        <begin position="506"/>
        <end position="530"/>
    </location>
</feature>
<reference evidence="6 7" key="1">
    <citation type="submission" date="2018-10" db="EMBL/GenBank/DDBJ databases">
        <title>Sequencing the genomes of 1000 actinobacteria strains.</title>
        <authorList>
            <person name="Klenk H.-P."/>
        </authorList>
    </citation>
    <scope>NUCLEOTIDE SEQUENCE [LARGE SCALE GENOMIC DNA]</scope>
    <source>
        <strain evidence="6 7">DSM 43800</strain>
    </source>
</reference>
<evidence type="ECO:0000256" key="1">
    <source>
        <dbReference type="ARBA" id="ARBA00022679"/>
    </source>
</evidence>
<dbReference type="InterPro" id="IPR051321">
    <property type="entry name" value="PHA/PHB_synthase"/>
</dbReference>
<dbReference type="AlphaFoldDB" id="A0A495W7Q7"/>
<accession>A0A495W7Q7</accession>
<dbReference type="PANTHER" id="PTHR36837:SF5">
    <property type="entry name" value="POLY-3-HYDROXYBUTYRATE SYNTHASE"/>
    <property type="match status" value="1"/>
</dbReference>
<dbReference type="InterPro" id="IPR029058">
    <property type="entry name" value="AB_hydrolase_fold"/>
</dbReference>
<feature type="domain" description="Poly-beta-hydroxybutyrate polymerase N-terminal" evidence="5">
    <location>
        <begin position="46"/>
        <end position="214"/>
    </location>
</feature>
<keyword evidence="2" id="KW-0012">Acyltransferase</keyword>
<feature type="domain" description="AB hydrolase-1" evidence="4">
    <location>
        <begin position="217"/>
        <end position="455"/>
    </location>
</feature>
<dbReference type="EMBL" id="RBXO01000001">
    <property type="protein sequence ID" value="RKT57314.1"/>
    <property type="molecule type" value="Genomic_DNA"/>
</dbReference>